<evidence type="ECO:0000256" key="6">
    <source>
        <dbReference type="ARBA" id="ARBA00022763"/>
    </source>
</evidence>
<reference evidence="13 14" key="1">
    <citation type="submission" date="2009-02" db="EMBL/GenBank/DDBJ databases">
        <title>Sequencing of the draft genome and assembly of Dethiobacter alkaliphilus AHT 1.</title>
        <authorList>
            <consortium name="US DOE Joint Genome Institute (JGI-PGF)"/>
            <person name="Lucas S."/>
            <person name="Copeland A."/>
            <person name="Lapidus A."/>
            <person name="Glavina del Rio T."/>
            <person name="Dalin E."/>
            <person name="Tice H."/>
            <person name="Bruce D."/>
            <person name="Goodwin L."/>
            <person name="Pitluck S."/>
            <person name="Larimer F."/>
            <person name="Land M.L."/>
            <person name="Hauser L."/>
            <person name="Muyzer G."/>
        </authorList>
    </citation>
    <scope>NUCLEOTIDE SEQUENCE [LARGE SCALE GENOMIC DNA]</scope>
    <source>
        <strain evidence="13 14">AHT 1</strain>
    </source>
</reference>
<keyword evidence="9" id="KW-0234">DNA repair</keyword>
<evidence type="ECO:0000313" key="14">
    <source>
        <dbReference type="Proteomes" id="UP000006443"/>
    </source>
</evidence>
<dbReference type="AlphaFoldDB" id="C0GD44"/>
<gene>
    <name evidence="13" type="ORF">DealDRAFT_0403</name>
</gene>
<dbReference type="OrthoDB" id="9810648at2"/>
<comment type="similarity">
    <text evidence="2">Belongs to the Nudix hydrolase family.</text>
</comment>
<evidence type="ECO:0000256" key="1">
    <source>
        <dbReference type="ARBA" id="ARBA00001946"/>
    </source>
</evidence>
<dbReference type="Proteomes" id="UP000006443">
    <property type="component" value="Unassembled WGS sequence"/>
</dbReference>
<evidence type="ECO:0000256" key="2">
    <source>
        <dbReference type="ARBA" id="ARBA00005582"/>
    </source>
</evidence>
<protein>
    <recommendedName>
        <fullName evidence="11">8-oxo-dGTP diphosphatase</fullName>
        <ecNumber evidence="11">3.6.1.55</ecNumber>
    </recommendedName>
</protein>
<name>C0GD44_DETAL</name>
<evidence type="ECO:0000256" key="8">
    <source>
        <dbReference type="ARBA" id="ARBA00022842"/>
    </source>
</evidence>
<evidence type="ECO:0000256" key="9">
    <source>
        <dbReference type="ARBA" id="ARBA00023204"/>
    </source>
</evidence>
<dbReference type="eggNOG" id="COG0494">
    <property type="taxonomic scope" value="Bacteria"/>
</dbReference>
<dbReference type="PANTHER" id="PTHR47707">
    <property type="entry name" value="8-OXO-DGTP DIPHOSPHATASE"/>
    <property type="match status" value="1"/>
</dbReference>
<dbReference type="GO" id="GO:0008413">
    <property type="term" value="F:8-oxo-7,8-dihydroguanosine triphosphate pyrophosphatase activity"/>
    <property type="evidence" value="ECO:0007669"/>
    <property type="project" value="TreeGrafter"/>
</dbReference>
<evidence type="ECO:0000256" key="5">
    <source>
        <dbReference type="ARBA" id="ARBA00022723"/>
    </source>
</evidence>
<keyword evidence="5" id="KW-0479">Metal-binding</keyword>
<keyword evidence="4" id="KW-0235">DNA replication</keyword>
<keyword evidence="7 13" id="KW-0378">Hydrolase</keyword>
<evidence type="ECO:0000259" key="12">
    <source>
        <dbReference type="PROSITE" id="PS51462"/>
    </source>
</evidence>
<keyword evidence="14" id="KW-1185">Reference proteome</keyword>
<organism evidence="13 14">
    <name type="scientific">Dethiobacter alkaliphilus AHT 1</name>
    <dbReference type="NCBI Taxonomy" id="555088"/>
    <lineage>
        <taxon>Bacteria</taxon>
        <taxon>Bacillati</taxon>
        <taxon>Bacillota</taxon>
        <taxon>Dethiobacteria</taxon>
        <taxon>Dethiobacterales</taxon>
        <taxon>Dethiobacteraceae</taxon>
        <taxon>Dethiobacter</taxon>
    </lineage>
</organism>
<evidence type="ECO:0000256" key="11">
    <source>
        <dbReference type="ARBA" id="ARBA00038905"/>
    </source>
</evidence>
<sequence>MIDVVAAILENHQGQVLIAKRKQGKKMAGFWEFPGGKVEAGESPEQSLIRELNEEMNIEIEIGDYVGENVHFYQEGPIKLLAYKCSVKAGDIKLTDHDRYVWINVEDLNKVRLAPADVPFIEMLSDSN</sequence>
<keyword evidence="8" id="KW-0460">Magnesium</keyword>
<keyword evidence="3" id="KW-0515">Mutator protein</keyword>
<dbReference type="InterPro" id="IPR020476">
    <property type="entry name" value="Nudix_hydrolase"/>
</dbReference>
<feature type="domain" description="Nudix hydrolase" evidence="12">
    <location>
        <begin position="1"/>
        <end position="126"/>
    </location>
</feature>
<dbReference type="CDD" id="cd03425">
    <property type="entry name" value="NUDIX_MutT_NudA_like"/>
    <property type="match status" value="1"/>
</dbReference>
<dbReference type="EMBL" id="ACJM01000001">
    <property type="protein sequence ID" value="EEG79129.1"/>
    <property type="molecule type" value="Genomic_DNA"/>
</dbReference>
<dbReference type="InterPro" id="IPR015797">
    <property type="entry name" value="NUDIX_hydrolase-like_dom_sf"/>
</dbReference>
<dbReference type="RefSeq" id="WP_008514349.1">
    <property type="nucleotide sequence ID" value="NZ_ACJM01000001.1"/>
</dbReference>
<dbReference type="GO" id="GO:0044716">
    <property type="term" value="F:8-oxo-GDP phosphatase activity"/>
    <property type="evidence" value="ECO:0007669"/>
    <property type="project" value="TreeGrafter"/>
</dbReference>
<dbReference type="EC" id="3.6.1.55" evidence="11"/>
<evidence type="ECO:0000256" key="7">
    <source>
        <dbReference type="ARBA" id="ARBA00022801"/>
    </source>
</evidence>
<evidence type="ECO:0000256" key="10">
    <source>
        <dbReference type="ARBA" id="ARBA00035861"/>
    </source>
</evidence>
<dbReference type="InterPro" id="IPR047127">
    <property type="entry name" value="MutT-like"/>
</dbReference>
<dbReference type="GO" id="GO:0046872">
    <property type="term" value="F:metal ion binding"/>
    <property type="evidence" value="ECO:0007669"/>
    <property type="project" value="UniProtKB-KW"/>
</dbReference>
<proteinExistence type="inferred from homology"/>
<keyword evidence="6" id="KW-0227">DNA damage</keyword>
<comment type="caution">
    <text evidence="13">The sequence shown here is derived from an EMBL/GenBank/DDBJ whole genome shotgun (WGS) entry which is preliminary data.</text>
</comment>
<dbReference type="GO" id="GO:0044715">
    <property type="term" value="F:8-oxo-dGDP phosphatase activity"/>
    <property type="evidence" value="ECO:0007669"/>
    <property type="project" value="TreeGrafter"/>
</dbReference>
<dbReference type="GO" id="GO:0035539">
    <property type="term" value="F:8-oxo-7,8-dihydrodeoxyguanosine triphosphate pyrophosphatase activity"/>
    <property type="evidence" value="ECO:0007669"/>
    <property type="project" value="UniProtKB-EC"/>
</dbReference>
<dbReference type="STRING" id="555088.DealDRAFT_0403"/>
<dbReference type="GO" id="GO:0006281">
    <property type="term" value="P:DNA repair"/>
    <property type="evidence" value="ECO:0007669"/>
    <property type="project" value="UniProtKB-KW"/>
</dbReference>
<evidence type="ECO:0000256" key="4">
    <source>
        <dbReference type="ARBA" id="ARBA00022705"/>
    </source>
</evidence>
<dbReference type="InterPro" id="IPR000086">
    <property type="entry name" value="NUDIX_hydrolase_dom"/>
</dbReference>
<dbReference type="Pfam" id="PF00293">
    <property type="entry name" value="NUDIX"/>
    <property type="match status" value="1"/>
</dbReference>
<dbReference type="PANTHER" id="PTHR47707:SF1">
    <property type="entry name" value="NUDIX HYDROLASE FAMILY PROTEIN"/>
    <property type="match status" value="1"/>
</dbReference>
<evidence type="ECO:0000313" key="13">
    <source>
        <dbReference type="EMBL" id="EEG79129.1"/>
    </source>
</evidence>
<dbReference type="PRINTS" id="PR00502">
    <property type="entry name" value="NUDIXFAMILY"/>
</dbReference>
<dbReference type="SUPFAM" id="SSF55811">
    <property type="entry name" value="Nudix"/>
    <property type="match status" value="1"/>
</dbReference>
<evidence type="ECO:0000256" key="3">
    <source>
        <dbReference type="ARBA" id="ARBA00022457"/>
    </source>
</evidence>
<dbReference type="PROSITE" id="PS51462">
    <property type="entry name" value="NUDIX"/>
    <property type="match status" value="1"/>
</dbReference>
<dbReference type="Gene3D" id="3.90.79.10">
    <property type="entry name" value="Nucleoside Triphosphate Pyrophosphohydrolase"/>
    <property type="match status" value="1"/>
</dbReference>
<dbReference type="GO" id="GO:0006260">
    <property type="term" value="P:DNA replication"/>
    <property type="evidence" value="ECO:0007669"/>
    <property type="project" value="UniProtKB-KW"/>
</dbReference>
<accession>C0GD44</accession>
<comment type="catalytic activity">
    <reaction evidence="10">
        <text>8-oxo-dGTP + H2O = 8-oxo-dGMP + diphosphate + H(+)</text>
        <dbReference type="Rhea" id="RHEA:31575"/>
        <dbReference type="ChEBI" id="CHEBI:15377"/>
        <dbReference type="ChEBI" id="CHEBI:15378"/>
        <dbReference type="ChEBI" id="CHEBI:33019"/>
        <dbReference type="ChEBI" id="CHEBI:63224"/>
        <dbReference type="ChEBI" id="CHEBI:77896"/>
        <dbReference type="EC" id="3.6.1.55"/>
    </reaction>
</comment>
<comment type="cofactor">
    <cofactor evidence="1">
        <name>Mg(2+)</name>
        <dbReference type="ChEBI" id="CHEBI:18420"/>
    </cofactor>
</comment>